<evidence type="ECO:0000256" key="1">
    <source>
        <dbReference type="ARBA" id="ARBA00023015"/>
    </source>
</evidence>
<dbReference type="Pfam" id="PF03514">
    <property type="entry name" value="GRAS"/>
    <property type="match status" value="2"/>
</dbReference>
<evidence type="ECO:0000256" key="3">
    <source>
        <dbReference type="SAM" id="MobiDB-lite"/>
    </source>
</evidence>
<proteinExistence type="predicted"/>
<dbReference type="InterPro" id="IPR005202">
    <property type="entry name" value="TF_GRAS"/>
</dbReference>
<evidence type="ECO:0000313" key="4">
    <source>
        <dbReference type="EMBL" id="CAK9233853.1"/>
    </source>
</evidence>
<keyword evidence="2" id="KW-0804">Transcription</keyword>
<dbReference type="Proteomes" id="UP001497512">
    <property type="component" value="Chromosome 8"/>
</dbReference>
<protein>
    <submittedName>
        <fullName evidence="4">Uncharacterized protein</fullName>
    </submittedName>
</protein>
<feature type="region of interest" description="Disordered" evidence="3">
    <location>
        <begin position="953"/>
        <end position="981"/>
    </location>
</feature>
<feature type="region of interest" description="Disordered" evidence="3">
    <location>
        <begin position="802"/>
        <end position="832"/>
    </location>
</feature>
<dbReference type="PROSITE" id="PS50985">
    <property type="entry name" value="GRAS"/>
    <property type="match status" value="2"/>
</dbReference>
<accession>A0ABP0UZ61</accession>
<feature type="compositionally biased region" description="Polar residues" evidence="3">
    <location>
        <begin position="966"/>
        <end position="977"/>
    </location>
</feature>
<gene>
    <name evidence="4" type="ORF">CSSPTR1EN2_LOCUS21766</name>
</gene>
<organism evidence="4 5">
    <name type="scientific">Sphagnum troendelagicum</name>
    <dbReference type="NCBI Taxonomy" id="128251"/>
    <lineage>
        <taxon>Eukaryota</taxon>
        <taxon>Viridiplantae</taxon>
        <taxon>Streptophyta</taxon>
        <taxon>Embryophyta</taxon>
        <taxon>Bryophyta</taxon>
        <taxon>Sphagnophytina</taxon>
        <taxon>Sphagnopsida</taxon>
        <taxon>Sphagnales</taxon>
        <taxon>Sphagnaceae</taxon>
        <taxon>Sphagnum</taxon>
    </lineage>
</organism>
<dbReference type="PANTHER" id="PTHR31636">
    <property type="entry name" value="OSJNBA0084A10.13 PROTEIN-RELATED"/>
    <property type="match status" value="1"/>
</dbReference>
<evidence type="ECO:0000313" key="5">
    <source>
        <dbReference type="Proteomes" id="UP001497512"/>
    </source>
</evidence>
<keyword evidence="1" id="KW-0805">Transcription regulation</keyword>
<sequence length="1557" mass="171920">MAGINNVRSGGSGGEVSTLAAQLQQAWLHTQMPKAKKRSASSNQLTNSLPVLQQQDQQQSALESLSSIFPELASTLPQKKKPRLFSFFKEGEALKPKEKKVRFKDYSLRSSSPSLFPHDTLQSVANRTYSVTPPSPLPHRPTLCASTPVVHNSDSVEHLAAKPVLASQVFSENCTPRSSPSNLVDLDGVEFFMTEGESSVYEAMVQELGDLIAGDDASQFDSETLEKDLYSDDWLNDILGGPVVADISDGLKDGSRSSFTDDETGDPLLDLDLGNSGLLASQIEMTPPEAAAAEALSWSTSQSTFNSESLTAISEGALHHSHIPDGGGNSRHFSKPTEFLWVTNGNPVLPDNLHHLLLRCAQVIEENDISQANKLIAELRQHSSAIGNAAQRTAHYFMEALVARMTGTGGQLYTALNPNHPSAPECLKAFLNYFDHCPILKMSYFFCNMAIMQAFGDAKRVHVVDYGIMYGMQWPSLIYHLSQLPGGPPHLRITGIDWTKPGFRPTETIQENSERIQETGRNLARVAQQLGVPFDFHAIAEKWEAITPAHLFLRSDEVLAVNCIYKLHHLFDEYVVAASPRNLFLSRIQSMNPKIFVHGVVNANYNAPFFMSRFRGAMDHYSTLFEIYDATMPAQLPERVIMEQEVQGRAILNIVACEGLERVERAEPYTSWHARSLRAGFTQIPIPESTKSKIKTLMTHFPRDFSIGEDNGWFLAGWKGRVCYALSACQPTSRMTSSLLAPSKGGAHAHFPLPHWSEARMPPQPALVWPLHDGLEKKLNDLEGEVSPLALQLQQAWVHTQMPNAKKRSASSQLTNSCKPPPQQREQQQSALESLSSIFPELAARLPQKKKPMLFPVFQEGEDPTPKEVDVGFNEDALRSSCPFLFPHDRLQSVVSRTQCVTTPASSLPHRPPLSATIRVVHNSNSSAHLAPAAPADLASHFFPKNSTSLASLRDAYPSPDDKGTAPSQGEAGSSPPNLADLDGVEFFMTEGEANTFHEYVNSFVGEEPESNKCMFLESSAYQAMAQEVEDLIAGDDASQFDIETLEKALYSDDWLNDILGGPVVADILDGLKNGSRSSFTNDEAGDPFLDLDPGNRGLGAPSRTETHPPEAAAALGAQSSMSQCSFNSESLTACSEDALHHSHIPDGGGNSHHVSKPTSSLWITNGHPVLQDDLYHLLFRCAQVIEANDISQANKLIAELRQHSSAIGNAEQRMTHYFLEALVARMTGTGGQLYLAVNHNHPSAPEVLKAFLRFFDHCPLLKMSYFFSNMAILQAFGDAKRVHIVDYGILYGMQWPSLIYHLSQLPGGPPHLRITGIDWPKPGFRPTERIKETGHMLACVAQQLGVPFDFHAIAEKWEEITPAHLFLRRDEVLAVNSIYRLHHLYDEYVTAASPRSLLLSRIQSMNPKIFVHGVVNGNYNAPFFMSRFQGAMDHYSTLFEAFGALLPAEHPNRAIIEQYLHGRAILNIVACEGLERIERAEPYTSWQARSLRAGFTQMPISESTKAKIRALLRHYPTGFAIGEDNGWLLAGRNGNIVYALCACKPTSRMTSRKQPP</sequence>
<reference evidence="4" key="1">
    <citation type="submission" date="2024-02" db="EMBL/GenBank/DDBJ databases">
        <authorList>
            <consortium name="ELIXIR-Norway"/>
            <consortium name="Elixir Norway"/>
        </authorList>
    </citation>
    <scope>NUCLEOTIDE SEQUENCE</scope>
</reference>
<keyword evidence="5" id="KW-1185">Reference proteome</keyword>
<evidence type="ECO:0000256" key="2">
    <source>
        <dbReference type="ARBA" id="ARBA00023163"/>
    </source>
</evidence>
<feature type="region of interest" description="Disordered" evidence="3">
    <location>
        <begin position="1079"/>
        <end position="1109"/>
    </location>
</feature>
<name>A0ABP0UZ61_9BRYO</name>
<dbReference type="EMBL" id="OZ019900">
    <property type="protein sequence ID" value="CAK9233853.1"/>
    <property type="molecule type" value="Genomic_DNA"/>
</dbReference>